<reference evidence="1 2" key="1">
    <citation type="submission" date="2023-08" db="EMBL/GenBank/DDBJ databases">
        <title>Phytohabitans sansha sp. nov., isolated from marine sediment.</title>
        <authorList>
            <person name="Zhao Y."/>
            <person name="Yi K."/>
        </authorList>
    </citation>
    <scope>NUCLEOTIDE SEQUENCE [LARGE SCALE GENOMIC DNA]</scope>
    <source>
        <strain evidence="1 2">ZYX-F-186</strain>
    </source>
</reference>
<dbReference type="EMBL" id="JAVHUY010000037">
    <property type="protein sequence ID" value="MDQ7909091.1"/>
    <property type="molecule type" value="Genomic_DNA"/>
</dbReference>
<accession>A0ABU0ZPX5</accession>
<dbReference type="Gene3D" id="1.25.40.10">
    <property type="entry name" value="Tetratricopeptide repeat domain"/>
    <property type="match status" value="1"/>
</dbReference>
<evidence type="ECO:0008006" key="3">
    <source>
        <dbReference type="Google" id="ProtNLM"/>
    </source>
</evidence>
<organism evidence="1 2">
    <name type="scientific">Phytohabitans maris</name>
    <dbReference type="NCBI Taxonomy" id="3071409"/>
    <lineage>
        <taxon>Bacteria</taxon>
        <taxon>Bacillati</taxon>
        <taxon>Actinomycetota</taxon>
        <taxon>Actinomycetes</taxon>
        <taxon>Micromonosporales</taxon>
        <taxon>Micromonosporaceae</taxon>
    </lineage>
</organism>
<dbReference type="RefSeq" id="WP_308716353.1">
    <property type="nucleotide sequence ID" value="NZ_JAVHUY010000037.1"/>
</dbReference>
<name>A0ABU0ZPX5_9ACTN</name>
<comment type="caution">
    <text evidence="1">The sequence shown here is derived from an EMBL/GenBank/DDBJ whole genome shotgun (WGS) entry which is preliminary data.</text>
</comment>
<dbReference type="Proteomes" id="UP001230908">
    <property type="component" value="Unassembled WGS sequence"/>
</dbReference>
<dbReference type="InterPro" id="IPR011990">
    <property type="entry name" value="TPR-like_helical_dom_sf"/>
</dbReference>
<sequence>MSTNRTHRTRLARALAAVSDIPYQTALTRVVRAAEAGLLPDPLDAAGMRHALDLLAGTGDRAAGTNSSALALESRYYRMAQVCGDRMQPGVPDRVARARAKGVPAVRVRGSYDPVEILGAVMADQDDPDAATDWWQRVVAAGTRDDCALTDPYPPGSDPDGYLPIDRALDRRDATGDVDAYERTLRAITRREPRDIDAHAHLGNLYLDLADPTGTVTVTPPPDARQRQVWLRTALGHYQTAVGVAELALPEPFTGFLPWAELDNRPFSRAMHGLALTLWRLSRFDAAEQILLNMLWLNPMDNQGARMLLGPVREGRAWADFDSRA</sequence>
<evidence type="ECO:0000313" key="2">
    <source>
        <dbReference type="Proteomes" id="UP001230908"/>
    </source>
</evidence>
<evidence type="ECO:0000313" key="1">
    <source>
        <dbReference type="EMBL" id="MDQ7909091.1"/>
    </source>
</evidence>
<proteinExistence type="predicted"/>
<dbReference type="SUPFAM" id="SSF48452">
    <property type="entry name" value="TPR-like"/>
    <property type="match status" value="1"/>
</dbReference>
<protein>
    <recommendedName>
        <fullName evidence="3">Tetratricopeptide repeat protein</fullName>
    </recommendedName>
</protein>
<keyword evidence="2" id="KW-1185">Reference proteome</keyword>
<gene>
    <name evidence="1" type="ORF">RB614_31670</name>
</gene>